<dbReference type="Proteomes" id="UP001246244">
    <property type="component" value="Unassembled WGS sequence"/>
</dbReference>
<organism evidence="1 2">
    <name type="scientific">Methanosarcina baikalica</name>
    <dbReference type="NCBI Taxonomy" id="3073890"/>
    <lineage>
        <taxon>Archaea</taxon>
        <taxon>Methanobacteriati</taxon>
        <taxon>Methanobacteriota</taxon>
        <taxon>Stenosarchaea group</taxon>
        <taxon>Methanomicrobia</taxon>
        <taxon>Methanosarcinales</taxon>
        <taxon>Methanosarcinaceae</taxon>
        <taxon>Methanosarcina</taxon>
    </lineage>
</organism>
<dbReference type="EMBL" id="JAVKPK010000077">
    <property type="protein sequence ID" value="MDR7666940.1"/>
    <property type="molecule type" value="Genomic_DNA"/>
</dbReference>
<sequence>MSEKSAAVEAEVPYSVSNIKRCMCPQCPVQADSAGTQEKIGNLRNETKSLGEGEAPELQKVPGVYCSTGAASCVLNPNKQCLCKTCAVWGEYCLEHANPMMYFCDIGRAT</sequence>
<protein>
    <submittedName>
        <fullName evidence="1">DUF2769 domain-containing protein</fullName>
    </submittedName>
</protein>
<name>A0ABU2D4Q0_9EURY</name>
<accession>A0ABU2D4Q0</accession>
<evidence type="ECO:0000313" key="1">
    <source>
        <dbReference type="EMBL" id="MDR7666940.1"/>
    </source>
</evidence>
<keyword evidence="2" id="KW-1185">Reference proteome</keyword>
<reference evidence="2" key="1">
    <citation type="submission" date="2023-07" db="EMBL/GenBank/DDBJ databases">
        <title>Whole-genome sequencing of a new Methanosarcina sp. Z-7115.</title>
        <authorList>
            <person name="Zhilina T.N."/>
            <person name="Merkel A.Y."/>
        </authorList>
    </citation>
    <scope>NUCLEOTIDE SEQUENCE [LARGE SCALE GENOMIC DNA]</scope>
    <source>
        <strain evidence="2">Z-7115</strain>
    </source>
</reference>
<gene>
    <name evidence="1" type="ORF">RG963_14355</name>
</gene>
<proteinExistence type="predicted"/>
<comment type="caution">
    <text evidence="1">The sequence shown here is derived from an EMBL/GenBank/DDBJ whole genome shotgun (WGS) entry which is preliminary data.</text>
</comment>
<evidence type="ECO:0000313" key="2">
    <source>
        <dbReference type="Proteomes" id="UP001246244"/>
    </source>
</evidence>
<dbReference type="RefSeq" id="WP_310576969.1">
    <property type="nucleotide sequence ID" value="NZ_JAVKPK010000077.1"/>
</dbReference>